<dbReference type="Pfam" id="PF12010">
    <property type="entry name" value="DUF3502"/>
    <property type="match status" value="1"/>
</dbReference>
<sequence>MKKKLFGVLASVLLVASVLSGCGGNNNGGNSNAGKGAEGSGGAETAQSAAPESGNAGELKPVELTWYYPLSQLQADQEKVQEEVNKIVKAKINATVKLMPVAIGDYVQKMNTVLAAGEKFDILWTGYMLKPEELVRKGAIQPMDALLDEYAPELKADVPQVMWDGLSVDGEIYGIPNQQINGSRYGFIIQKRFADKYNLDTASIKKIADIEPFLAQIKQNEPDIIPFGLFGTSFINPQSHDDKYWVVPGLDDHFYIKTDDPAYTLQRYPEEELDNFRLASKWYKEGYIYKDAATEKMNDYLVKGQIAVDFNVTLKPGVEAEVKAKNGGNEVITVPLSDWFSNGYSATTNQSISRTAPNPERAMMFLNLVNTDKELYNLLCNGIAGEHYDKTNGDYIKAKADSRYLPNMDWVFGSVFNSYLKEGQPENVWEETKKINSDSEVNPVGAFKFNSEPVNTEIANLNAVWGEYKRGLVTGTLDFEETWPALYGKLKEAGEEKYVAEVTKQFEQFLKDKGLKK</sequence>
<keyword evidence="2" id="KW-0732">Signal</keyword>
<keyword evidence="5" id="KW-1185">Reference proteome</keyword>
<evidence type="ECO:0000259" key="3">
    <source>
        <dbReference type="Pfam" id="PF12010"/>
    </source>
</evidence>
<dbReference type="InterPro" id="IPR022627">
    <property type="entry name" value="DUF3502"/>
</dbReference>
<feature type="chain" id="PRO_5038806141" evidence="2">
    <location>
        <begin position="21"/>
        <end position="517"/>
    </location>
</feature>
<dbReference type="SUPFAM" id="SSF53850">
    <property type="entry name" value="Periplasmic binding protein-like II"/>
    <property type="match status" value="1"/>
</dbReference>
<dbReference type="OrthoDB" id="7936627at2"/>
<dbReference type="InterPro" id="IPR050490">
    <property type="entry name" value="Bact_solute-bd_prot1"/>
</dbReference>
<feature type="domain" description="DUF3502" evidence="3">
    <location>
        <begin position="445"/>
        <end position="511"/>
    </location>
</feature>
<organism evidence="4 5">
    <name type="scientific">Paenibacillus borealis</name>
    <dbReference type="NCBI Taxonomy" id="160799"/>
    <lineage>
        <taxon>Bacteria</taxon>
        <taxon>Bacillati</taxon>
        <taxon>Bacillota</taxon>
        <taxon>Bacilli</taxon>
        <taxon>Bacillales</taxon>
        <taxon>Paenibacillaceae</taxon>
        <taxon>Paenibacillus</taxon>
    </lineage>
</organism>
<dbReference type="InterPro" id="IPR006059">
    <property type="entry name" value="SBP"/>
</dbReference>
<dbReference type="Gene3D" id="3.40.190.10">
    <property type="entry name" value="Periplasmic binding protein-like II"/>
    <property type="match status" value="2"/>
</dbReference>
<dbReference type="Proteomes" id="UP000029518">
    <property type="component" value="Chromosome"/>
</dbReference>
<accession>A0A089LMQ5</accession>
<feature type="region of interest" description="Disordered" evidence="1">
    <location>
        <begin position="26"/>
        <end position="55"/>
    </location>
</feature>
<gene>
    <name evidence="4" type="ORF">PBOR_28325</name>
</gene>
<reference evidence="4" key="1">
    <citation type="submission" date="2014-08" db="EMBL/GenBank/DDBJ databases">
        <title>Comparative genomics of the Paenibacillus odorifer group.</title>
        <authorList>
            <person name="den Bakker H.C."/>
            <person name="Tsai Y.-C.Y.-C."/>
            <person name="Martin N."/>
            <person name="Korlach J."/>
            <person name="Wiedmann M."/>
        </authorList>
    </citation>
    <scope>NUCLEOTIDE SEQUENCE [LARGE SCALE GENOMIC DNA]</scope>
    <source>
        <strain evidence="4">DSM 13188</strain>
    </source>
</reference>
<name>A0A089LMQ5_PAEBO</name>
<dbReference type="EMBL" id="CP009285">
    <property type="protein sequence ID" value="AIQ60423.1"/>
    <property type="molecule type" value="Genomic_DNA"/>
</dbReference>
<dbReference type="PANTHER" id="PTHR43649">
    <property type="entry name" value="ARABINOSE-BINDING PROTEIN-RELATED"/>
    <property type="match status" value="1"/>
</dbReference>
<evidence type="ECO:0000256" key="1">
    <source>
        <dbReference type="SAM" id="MobiDB-lite"/>
    </source>
</evidence>
<dbReference type="PROSITE" id="PS51257">
    <property type="entry name" value="PROKAR_LIPOPROTEIN"/>
    <property type="match status" value="1"/>
</dbReference>
<dbReference type="AlphaFoldDB" id="A0A089LMQ5"/>
<dbReference type="KEGG" id="pbd:PBOR_28325"/>
<dbReference type="PANTHER" id="PTHR43649:SF17">
    <property type="entry name" value="ABC TRANSPORTER SOLUTE BINDING PROTEIN-SUGAR TRANSPORT"/>
    <property type="match status" value="1"/>
</dbReference>
<dbReference type="Pfam" id="PF01547">
    <property type="entry name" value="SBP_bac_1"/>
    <property type="match status" value="1"/>
</dbReference>
<evidence type="ECO:0000256" key="2">
    <source>
        <dbReference type="SAM" id="SignalP"/>
    </source>
</evidence>
<evidence type="ECO:0000313" key="4">
    <source>
        <dbReference type="EMBL" id="AIQ60423.1"/>
    </source>
</evidence>
<dbReference type="HOGENOM" id="CLU_037301_1_0_9"/>
<feature type="signal peptide" evidence="2">
    <location>
        <begin position="1"/>
        <end position="20"/>
    </location>
</feature>
<dbReference type="RefSeq" id="WP_042217022.1">
    <property type="nucleotide sequence ID" value="NZ_CP009285.1"/>
</dbReference>
<proteinExistence type="predicted"/>
<evidence type="ECO:0000313" key="5">
    <source>
        <dbReference type="Proteomes" id="UP000029518"/>
    </source>
</evidence>
<protein>
    <submittedName>
        <fullName evidence="4">ABC transporter substrate-binding protein</fullName>
    </submittedName>
</protein>